<gene>
    <name evidence="2" type="ORF">RCOM_2142680</name>
</gene>
<dbReference type="EMBL" id="EQ987412">
    <property type="protein sequence ID" value="EEF23177.1"/>
    <property type="molecule type" value="Genomic_DNA"/>
</dbReference>
<reference evidence="3" key="1">
    <citation type="journal article" date="2010" name="Nat. Biotechnol.">
        <title>Draft genome sequence of the oilseed species Ricinus communis.</title>
        <authorList>
            <person name="Chan A.P."/>
            <person name="Crabtree J."/>
            <person name="Zhao Q."/>
            <person name="Lorenzi H."/>
            <person name="Orvis J."/>
            <person name="Puiu D."/>
            <person name="Melake-Berhan A."/>
            <person name="Jones K.M."/>
            <person name="Redman J."/>
            <person name="Chen G."/>
            <person name="Cahoon E.B."/>
            <person name="Gedil M."/>
            <person name="Stanke M."/>
            <person name="Haas B.J."/>
            <person name="Wortman J.R."/>
            <person name="Fraser-Liggett C.M."/>
            <person name="Ravel J."/>
            <person name="Rabinowicz P.D."/>
        </authorList>
    </citation>
    <scope>NUCLEOTIDE SEQUENCE [LARGE SCALE GENOMIC DNA]</scope>
    <source>
        <strain evidence="3">cv. Hale</strain>
    </source>
</reference>
<feature type="compositionally biased region" description="Low complexity" evidence="1">
    <location>
        <begin position="87"/>
        <end position="101"/>
    </location>
</feature>
<feature type="non-terminal residue" evidence="2">
    <location>
        <position position="1"/>
    </location>
</feature>
<accession>B9TLT6</accession>
<feature type="region of interest" description="Disordered" evidence="1">
    <location>
        <begin position="134"/>
        <end position="161"/>
    </location>
</feature>
<protein>
    <submittedName>
        <fullName evidence="2">Uncharacterized protein</fullName>
    </submittedName>
</protein>
<sequence>GSVHAAVAGAIDIAGGGRRQRAAMAVRTWPAVCAGAGLRAGDGVQHGHPGHVPARPVARGCQKHTAADYAVAGAGFLPDAAADGGLSPGAPGAAGQHGVPAGRRRRAAGAAGGVHIGAIEHAGTAADHCRRWGHRTRVPGPGSQQRRVSSVPRGRLCAGAG</sequence>
<dbReference type="AlphaFoldDB" id="B9TLT6"/>
<feature type="region of interest" description="Disordered" evidence="1">
    <location>
        <begin position="87"/>
        <end position="110"/>
    </location>
</feature>
<evidence type="ECO:0000313" key="3">
    <source>
        <dbReference type="Proteomes" id="UP000008311"/>
    </source>
</evidence>
<dbReference type="InParanoid" id="B9TLT6"/>
<dbReference type="Proteomes" id="UP000008311">
    <property type="component" value="Unassembled WGS sequence"/>
</dbReference>
<evidence type="ECO:0000256" key="1">
    <source>
        <dbReference type="SAM" id="MobiDB-lite"/>
    </source>
</evidence>
<proteinExistence type="predicted"/>
<organism evidence="2 3">
    <name type="scientific">Ricinus communis</name>
    <name type="common">Castor bean</name>
    <dbReference type="NCBI Taxonomy" id="3988"/>
    <lineage>
        <taxon>Eukaryota</taxon>
        <taxon>Viridiplantae</taxon>
        <taxon>Streptophyta</taxon>
        <taxon>Embryophyta</taxon>
        <taxon>Tracheophyta</taxon>
        <taxon>Spermatophyta</taxon>
        <taxon>Magnoliopsida</taxon>
        <taxon>eudicotyledons</taxon>
        <taxon>Gunneridae</taxon>
        <taxon>Pentapetalae</taxon>
        <taxon>rosids</taxon>
        <taxon>fabids</taxon>
        <taxon>Malpighiales</taxon>
        <taxon>Euphorbiaceae</taxon>
        <taxon>Acalyphoideae</taxon>
        <taxon>Acalypheae</taxon>
        <taxon>Ricinus</taxon>
    </lineage>
</organism>
<evidence type="ECO:0000313" key="2">
    <source>
        <dbReference type="EMBL" id="EEF23177.1"/>
    </source>
</evidence>
<keyword evidence="3" id="KW-1185">Reference proteome</keyword>
<name>B9TLT6_RICCO</name>